<reference evidence="2" key="1">
    <citation type="submission" date="2017-06" db="EMBL/GenBank/DDBJ databases">
        <title>Capnocytophaga spp. assemblies.</title>
        <authorList>
            <person name="Gulvik C.A."/>
        </authorList>
    </citation>
    <scope>NUCLEOTIDE SEQUENCE [LARGE SCALE GENOMIC DNA]</scope>
    <source>
        <strain evidence="2">KC1668</strain>
    </source>
</reference>
<accession>A0ABN5BFV3</accession>
<keyword evidence="2" id="KW-1185">Reference proteome</keyword>
<protein>
    <submittedName>
        <fullName evidence="1">Uncharacterized protein</fullName>
    </submittedName>
</protein>
<proteinExistence type="predicted"/>
<gene>
    <name evidence="1" type="ORF">CGC55_01100</name>
</gene>
<sequence>MFITPKAMSYTELYKTIKENTLIQGGSIEHLERKETLYYDETENVKHLIIKNGSLNAKFDTVFVLGGIQAEDTISIESLKSRLGKQPTTELKATNDLKGDFIAILRKDNFRQILELIQEKKWHIHFSAAQILYYAFVDIVDSIEGTEIRSREFKAELYQVLKKDCRKTVEHFKKYKYPNIKDSEKEEFLEGIIRMIEEQIKESASKYLTNPLLMSLKKLICTAKRQKELTFIQKEETGTWVESFIQFYRQEIIKFHRKNLIFDEEKQVQRGLKEEDLEINRKLLTNYSFIDSKTNAMIQVSDYVVSIIKKYIMFLDRTELEIEQDIKNFDDIQKRNYVLLNTILKDSLDYNPLFLNFTVCLYTYKKIMKYIKEYSCK</sequence>
<dbReference type="Proteomes" id="UP000217301">
    <property type="component" value="Chromosome"/>
</dbReference>
<name>A0ABN5BFV3_CAPSP</name>
<organism evidence="1 2">
    <name type="scientific">Capnocytophaga sputigena</name>
    <dbReference type="NCBI Taxonomy" id="1019"/>
    <lineage>
        <taxon>Bacteria</taxon>
        <taxon>Pseudomonadati</taxon>
        <taxon>Bacteroidota</taxon>
        <taxon>Flavobacteriia</taxon>
        <taxon>Flavobacteriales</taxon>
        <taxon>Flavobacteriaceae</taxon>
        <taxon>Capnocytophaga</taxon>
    </lineage>
</organism>
<dbReference type="InterPro" id="IPR024524">
    <property type="entry name" value="DUF3800"/>
</dbReference>
<evidence type="ECO:0000313" key="2">
    <source>
        <dbReference type="Proteomes" id="UP000217301"/>
    </source>
</evidence>
<dbReference type="EMBL" id="CP022385">
    <property type="protein sequence ID" value="ATA83180.1"/>
    <property type="molecule type" value="Genomic_DNA"/>
</dbReference>
<evidence type="ECO:0000313" key="1">
    <source>
        <dbReference type="EMBL" id="ATA83180.1"/>
    </source>
</evidence>
<dbReference type="Pfam" id="PF12686">
    <property type="entry name" value="DUF3800"/>
    <property type="match status" value="1"/>
</dbReference>